<dbReference type="Pfam" id="PF03544">
    <property type="entry name" value="TonB_C"/>
    <property type="match status" value="1"/>
</dbReference>
<dbReference type="Proteomes" id="UP000558192">
    <property type="component" value="Unassembled WGS sequence"/>
</dbReference>
<gene>
    <name evidence="2" type="ORF">GGQ97_000772</name>
</gene>
<dbReference type="EMBL" id="JAATJC010000001">
    <property type="protein sequence ID" value="NJC04979.1"/>
    <property type="molecule type" value="Genomic_DNA"/>
</dbReference>
<sequence>MLFRKLAIAAASLGLTGAAPPPQQVLAPAGKWNVHFGDNSCKLIRQFGDPAKPTTLMMERIAPGANLSLLVTGPLLRSRTDDGIAKAAFLPFEDHEFSSGKIAETRSDKSSAILWTNVDFLDGWKKEPREYKRQKDVKPLDPVEVAARKALIAANSAKVSGLLIIEPNRRRSLLQTGSMQRVHELMERCARDQLTDWGLDPDVQDKIVLPAASSRSLASYFSSNDYPPAAFRNGEEAVISARLIVGADGRVRQCTSLTLFKAEEMAQAVCRNLERATFRPAELADGTKVPTFVTATVNFRM</sequence>
<proteinExistence type="predicted"/>
<reference evidence="2 3" key="1">
    <citation type="submission" date="2020-03" db="EMBL/GenBank/DDBJ databases">
        <title>Genomic Encyclopedia of Type Strains, Phase IV (KMG-IV): sequencing the most valuable type-strain genomes for metagenomic binning, comparative biology and taxonomic classification.</title>
        <authorList>
            <person name="Goeker M."/>
        </authorList>
    </citation>
    <scope>NUCLEOTIDE SEQUENCE [LARGE SCALE GENOMIC DNA]</scope>
    <source>
        <strain evidence="2 3">DSM 16846</strain>
    </source>
</reference>
<dbReference type="RefSeq" id="WP_168067735.1">
    <property type="nucleotide sequence ID" value="NZ_JAATJC010000001.1"/>
</dbReference>
<dbReference type="GO" id="GO:0055085">
    <property type="term" value="P:transmembrane transport"/>
    <property type="evidence" value="ECO:0007669"/>
    <property type="project" value="InterPro"/>
</dbReference>
<name>A0A7X5Y4D6_9SPHN</name>
<dbReference type="InterPro" id="IPR037682">
    <property type="entry name" value="TonB_C"/>
</dbReference>
<organism evidence="2 3">
    <name type="scientific">Sphingomonas kaistensis</name>
    <dbReference type="NCBI Taxonomy" id="298708"/>
    <lineage>
        <taxon>Bacteria</taxon>
        <taxon>Pseudomonadati</taxon>
        <taxon>Pseudomonadota</taxon>
        <taxon>Alphaproteobacteria</taxon>
        <taxon>Sphingomonadales</taxon>
        <taxon>Sphingomonadaceae</taxon>
        <taxon>Sphingomonas</taxon>
    </lineage>
</organism>
<dbReference type="AlphaFoldDB" id="A0A7X5Y4D6"/>
<evidence type="ECO:0000313" key="3">
    <source>
        <dbReference type="Proteomes" id="UP000558192"/>
    </source>
</evidence>
<evidence type="ECO:0000259" key="1">
    <source>
        <dbReference type="PROSITE" id="PS52015"/>
    </source>
</evidence>
<evidence type="ECO:0000313" key="2">
    <source>
        <dbReference type="EMBL" id="NJC04979.1"/>
    </source>
</evidence>
<protein>
    <recommendedName>
        <fullName evidence="1">TonB C-terminal domain-containing protein</fullName>
    </recommendedName>
</protein>
<keyword evidence="3" id="KW-1185">Reference proteome</keyword>
<dbReference type="Gene3D" id="3.30.1150.10">
    <property type="match status" value="1"/>
</dbReference>
<comment type="caution">
    <text evidence="2">The sequence shown here is derived from an EMBL/GenBank/DDBJ whole genome shotgun (WGS) entry which is preliminary data.</text>
</comment>
<dbReference type="SUPFAM" id="SSF74653">
    <property type="entry name" value="TolA/TonB C-terminal domain"/>
    <property type="match status" value="1"/>
</dbReference>
<accession>A0A7X5Y4D6</accession>
<dbReference type="PROSITE" id="PS52015">
    <property type="entry name" value="TONB_CTD"/>
    <property type="match status" value="1"/>
</dbReference>
<feature type="domain" description="TonB C-terminal" evidence="1">
    <location>
        <begin position="211"/>
        <end position="301"/>
    </location>
</feature>